<keyword evidence="2" id="KW-1133">Transmembrane helix</keyword>
<evidence type="ECO:0000256" key="1">
    <source>
        <dbReference type="SAM" id="MobiDB-lite"/>
    </source>
</evidence>
<proteinExistence type="predicted"/>
<dbReference type="AlphaFoldDB" id="A0A919IF57"/>
<comment type="caution">
    <text evidence="3">The sequence shown here is derived from an EMBL/GenBank/DDBJ whole genome shotgun (WGS) entry which is preliminary data.</text>
</comment>
<feature type="transmembrane region" description="Helical" evidence="2">
    <location>
        <begin position="52"/>
        <end position="76"/>
    </location>
</feature>
<dbReference type="Proteomes" id="UP000619479">
    <property type="component" value="Unassembled WGS sequence"/>
</dbReference>
<feature type="transmembrane region" description="Helical" evidence="2">
    <location>
        <begin position="12"/>
        <end position="40"/>
    </location>
</feature>
<feature type="compositionally biased region" description="Basic and acidic residues" evidence="1">
    <location>
        <begin position="182"/>
        <end position="196"/>
    </location>
</feature>
<gene>
    <name evidence="3" type="ORF">Acy02nite_25550</name>
</gene>
<keyword evidence="2" id="KW-0472">Membrane</keyword>
<organism evidence="3 4">
    <name type="scientific">Actinoplanes cyaneus</name>
    <dbReference type="NCBI Taxonomy" id="52696"/>
    <lineage>
        <taxon>Bacteria</taxon>
        <taxon>Bacillati</taxon>
        <taxon>Actinomycetota</taxon>
        <taxon>Actinomycetes</taxon>
        <taxon>Micromonosporales</taxon>
        <taxon>Micromonosporaceae</taxon>
        <taxon>Actinoplanes</taxon>
    </lineage>
</organism>
<keyword evidence="4" id="KW-1185">Reference proteome</keyword>
<evidence type="ECO:0000313" key="4">
    <source>
        <dbReference type="Proteomes" id="UP000619479"/>
    </source>
</evidence>
<name>A0A919IF57_9ACTN</name>
<sequence length="280" mass="29079">MADISWARRMDATTGGAMVLTVDAVVFLMTALVGAPFVLFFMADGDDPVGPIWPMVTVWVVSAALGSASAAAAFLIGARGTQRIRQAGATTALVTAAATAVLVATSVSASPVLAAVSAVFAAANLGAAKLLYSSEPEAAAAPSLPEAFLLAAPLAEAEVRTRDTLEIDLRRASDDLPDEPEHESGEDPEPDQRPETEAAATNESPAATNETPRAESAATSENSQAEPAATHESPHTEPESTGTDLVQITRLSRPRARAALRTLSGIQLPPRARRPRPVRN</sequence>
<dbReference type="EMBL" id="BOMH01000018">
    <property type="protein sequence ID" value="GID64674.1"/>
    <property type="molecule type" value="Genomic_DNA"/>
</dbReference>
<reference evidence="3" key="1">
    <citation type="submission" date="2021-01" db="EMBL/GenBank/DDBJ databases">
        <title>Whole genome shotgun sequence of Actinoplanes cyaneus NBRC 14990.</title>
        <authorList>
            <person name="Komaki H."/>
            <person name="Tamura T."/>
        </authorList>
    </citation>
    <scope>NUCLEOTIDE SEQUENCE</scope>
    <source>
        <strain evidence="3">NBRC 14990</strain>
    </source>
</reference>
<protein>
    <submittedName>
        <fullName evidence="3">Uncharacterized protein</fullName>
    </submittedName>
</protein>
<dbReference type="RefSeq" id="WP_203740175.1">
    <property type="nucleotide sequence ID" value="NZ_BAAAUC010000048.1"/>
</dbReference>
<evidence type="ECO:0000313" key="3">
    <source>
        <dbReference type="EMBL" id="GID64674.1"/>
    </source>
</evidence>
<feature type="compositionally biased region" description="Polar residues" evidence="1">
    <location>
        <begin position="199"/>
        <end position="225"/>
    </location>
</feature>
<keyword evidence="2" id="KW-0812">Transmembrane</keyword>
<accession>A0A919IF57</accession>
<feature type="compositionally biased region" description="Basic residues" evidence="1">
    <location>
        <begin position="271"/>
        <end position="280"/>
    </location>
</feature>
<feature type="region of interest" description="Disordered" evidence="1">
    <location>
        <begin position="171"/>
        <end position="280"/>
    </location>
</feature>
<evidence type="ECO:0000256" key="2">
    <source>
        <dbReference type="SAM" id="Phobius"/>
    </source>
</evidence>